<protein>
    <submittedName>
        <fullName evidence="2">Uncharacterized protein</fullName>
    </submittedName>
</protein>
<organism evidence="2">
    <name type="scientific">Amphimedon queenslandica</name>
    <name type="common">Sponge</name>
    <dbReference type="NCBI Taxonomy" id="400682"/>
    <lineage>
        <taxon>Eukaryota</taxon>
        <taxon>Metazoa</taxon>
        <taxon>Porifera</taxon>
        <taxon>Demospongiae</taxon>
        <taxon>Heteroscleromorpha</taxon>
        <taxon>Haplosclerida</taxon>
        <taxon>Niphatidae</taxon>
        <taxon>Amphimedon</taxon>
    </lineage>
</organism>
<name>A0A1X7VE49_AMPQE</name>
<accession>A0A1X7VE49</accession>
<evidence type="ECO:0000256" key="1">
    <source>
        <dbReference type="SAM" id="MobiDB-lite"/>
    </source>
</evidence>
<evidence type="ECO:0000313" key="2">
    <source>
        <dbReference type="EnsemblMetazoa" id="Aqu2.1.38009_001"/>
    </source>
</evidence>
<dbReference type="AlphaFoldDB" id="A0A1X7VE49"/>
<feature type="compositionally biased region" description="Basic residues" evidence="1">
    <location>
        <begin position="66"/>
        <end position="84"/>
    </location>
</feature>
<feature type="region of interest" description="Disordered" evidence="1">
    <location>
        <begin position="1"/>
        <end position="22"/>
    </location>
</feature>
<feature type="region of interest" description="Disordered" evidence="1">
    <location>
        <begin position="59"/>
        <end position="95"/>
    </location>
</feature>
<dbReference type="InParanoid" id="A0A1X7VE49"/>
<sequence length="181" mass="20135">MPDLTSSSCVVESESESGLSGSELRLNSDKIFEEEAGHDLSPTFASALGSSLLHILHRPTSSELARKRKVATNKPPKGKKRIKGRTAADPKSVKPRQRMLEYPHECFKVYSVSLFCDACRESLSLKKSDIESHIKSKKHRNGKERLASKEKRENAIDDMLQGYDGNVHPVGESLPSTVRIF</sequence>
<feature type="compositionally biased region" description="Basic and acidic residues" evidence="1">
    <location>
        <begin position="86"/>
        <end position="95"/>
    </location>
</feature>
<proteinExistence type="predicted"/>
<dbReference type="EnsemblMetazoa" id="Aqu2.1.38009_001">
    <property type="protein sequence ID" value="Aqu2.1.38009_001"/>
    <property type="gene ID" value="Aqu2.1.38009"/>
</dbReference>
<reference evidence="2" key="1">
    <citation type="submission" date="2017-05" db="UniProtKB">
        <authorList>
            <consortium name="EnsemblMetazoa"/>
        </authorList>
    </citation>
    <scope>IDENTIFICATION</scope>
</reference>